<feature type="compositionally biased region" description="Polar residues" evidence="1">
    <location>
        <begin position="1"/>
        <end position="14"/>
    </location>
</feature>
<keyword evidence="3" id="KW-1185">Reference proteome</keyword>
<dbReference type="SUPFAM" id="SSF56731">
    <property type="entry name" value="DNA primase core"/>
    <property type="match status" value="1"/>
</dbReference>
<dbReference type="PROSITE" id="PS51199">
    <property type="entry name" value="SF4_HELICASE"/>
    <property type="match status" value="1"/>
</dbReference>
<proteinExistence type="predicted"/>
<dbReference type="GO" id="GO:0005739">
    <property type="term" value="C:mitochondrion"/>
    <property type="evidence" value="ECO:0007669"/>
    <property type="project" value="TreeGrafter"/>
</dbReference>
<dbReference type="Gene3D" id="3.40.50.300">
    <property type="entry name" value="P-loop containing nucleotide triphosphate hydrolases"/>
    <property type="match status" value="1"/>
</dbReference>
<accession>A0A0K0FIJ0</accession>
<dbReference type="GO" id="GO:0005524">
    <property type="term" value="F:ATP binding"/>
    <property type="evidence" value="ECO:0007669"/>
    <property type="project" value="InterPro"/>
</dbReference>
<evidence type="ECO:0000256" key="1">
    <source>
        <dbReference type="SAM" id="MobiDB-lite"/>
    </source>
</evidence>
<dbReference type="InterPro" id="IPR007694">
    <property type="entry name" value="DNA_helicase_DnaB-like_C"/>
</dbReference>
<dbReference type="SUPFAM" id="SSF52540">
    <property type="entry name" value="P-loop containing nucleoside triphosphate hydrolases"/>
    <property type="match status" value="1"/>
</dbReference>
<feature type="domain" description="SF4 helicase" evidence="2">
    <location>
        <begin position="391"/>
        <end position="677"/>
    </location>
</feature>
<dbReference type="Pfam" id="PF03796">
    <property type="entry name" value="DnaB_C"/>
    <property type="match status" value="1"/>
</dbReference>
<dbReference type="Proteomes" id="UP000035680">
    <property type="component" value="Unassembled WGS sequence"/>
</dbReference>
<dbReference type="GO" id="GO:0043139">
    <property type="term" value="F:5'-3' DNA helicase activity"/>
    <property type="evidence" value="ECO:0007669"/>
    <property type="project" value="InterPro"/>
</dbReference>
<name>A0A0K0FIJ0_STRVS</name>
<dbReference type="GO" id="GO:0006264">
    <property type="term" value="P:mitochondrial DNA replication"/>
    <property type="evidence" value="ECO:0007669"/>
    <property type="project" value="TreeGrafter"/>
</dbReference>
<sequence>MSNIDNNGTIQKTVSSLSPSISSSSSSTSLSDCSIDFDLEYGNEYNHIKHYIKRKMAKASSTFCLSEKSNDIYVHVYIKSFDETLLVKDSCKVKKSNKLNFRADRLSARGGGTPRIIDDGFESINDGISVKGNSTSINDVGGISFQDPIIRILWNESIEVSELNQDMILQFRSLYRQLGIDAISPSVLHRFNVRVHLDNYDQPAILYPRYRGPTNRSRPPIGMKIIRRLADGKLEKENFPETDMDGKKKFSGIFGFHLVSQSDRTICITTNERDALAVYDATGGMLVISLPQGEKMDYSVLPYLEDFENIYIWFPKNHQGFAKDYAVTLNASRCYVVLAPERPIELIRDGKNKEIEYAIRDVSLRVRSRAFKSLVDIRDEVKAEVYNNNTSKMSGFGKWKRFDILNNYLGGLRPGEITLLTGGSGYGKTTFLSEYSLDLFTQGVRTLFCSFDVIEEKIAKWMLIQYVSPAHIRSLARTKTYHNGIKLPLYRVEHHPSVELWLDKFEKKQTDFIFLKGDDFRNKTISEIYNILEKTIVQYGIQHIVIDNIQFLVGLCALANEKITQMERNNLQDRFVSLLRNLATDYGVHVTIVLSPRRTTGDYSIDLQDINSSGKITQEVDNILVISRRQNDEDSKRTKKYFIILKNRFGGKRTAEQQLEMIYQLATYTHILVDHSKSI</sequence>
<dbReference type="InterPro" id="IPR027032">
    <property type="entry name" value="Twinkle-like"/>
</dbReference>
<dbReference type="GO" id="GO:0003697">
    <property type="term" value="F:single-stranded DNA binding"/>
    <property type="evidence" value="ECO:0007669"/>
    <property type="project" value="InterPro"/>
</dbReference>
<feature type="compositionally biased region" description="Low complexity" evidence="1">
    <location>
        <begin position="15"/>
        <end position="31"/>
    </location>
</feature>
<evidence type="ECO:0000313" key="4">
    <source>
        <dbReference type="WBParaSite" id="SVE_0870900.1"/>
    </source>
</evidence>
<reference evidence="4" key="2">
    <citation type="submission" date="2015-08" db="UniProtKB">
        <authorList>
            <consortium name="WormBaseParasite"/>
        </authorList>
    </citation>
    <scope>IDENTIFICATION</scope>
</reference>
<dbReference type="PANTHER" id="PTHR12873">
    <property type="entry name" value="T7-LIKE MITOCHONDRIAL DNA HELICASE"/>
    <property type="match status" value="1"/>
</dbReference>
<dbReference type="AlphaFoldDB" id="A0A0K0FIJ0"/>
<organism evidence="3 4">
    <name type="scientific">Strongyloides venezuelensis</name>
    <name type="common">Threadworm</name>
    <dbReference type="NCBI Taxonomy" id="75913"/>
    <lineage>
        <taxon>Eukaryota</taxon>
        <taxon>Metazoa</taxon>
        <taxon>Ecdysozoa</taxon>
        <taxon>Nematoda</taxon>
        <taxon>Chromadorea</taxon>
        <taxon>Rhabditida</taxon>
        <taxon>Tylenchina</taxon>
        <taxon>Panagrolaimomorpha</taxon>
        <taxon>Strongyloidoidea</taxon>
        <taxon>Strongyloididae</taxon>
        <taxon>Strongyloides</taxon>
    </lineage>
</organism>
<dbReference type="WBParaSite" id="SVE_0870900.1">
    <property type="protein sequence ID" value="SVE_0870900.1"/>
    <property type="gene ID" value="SVE_0870900"/>
</dbReference>
<dbReference type="InterPro" id="IPR027417">
    <property type="entry name" value="P-loop_NTPase"/>
</dbReference>
<protein>
    <submittedName>
        <fullName evidence="4">Twinkle protein, mitochondrial (inferred by orthology to a human protein)</fullName>
    </submittedName>
</protein>
<evidence type="ECO:0000313" key="3">
    <source>
        <dbReference type="Proteomes" id="UP000035680"/>
    </source>
</evidence>
<evidence type="ECO:0000259" key="2">
    <source>
        <dbReference type="PROSITE" id="PS51199"/>
    </source>
</evidence>
<feature type="region of interest" description="Disordered" evidence="1">
    <location>
        <begin position="1"/>
        <end position="31"/>
    </location>
</feature>
<reference evidence="3" key="1">
    <citation type="submission" date="2014-07" db="EMBL/GenBank/DDBJ databases">
        <authorList>
            <person name="Martin A.A"/>
            <person name="De Silva N."/>
        </authorList>
    </citation>
    <scope>NUCLEOTIDE SEQUENCE</scope>
</reference>
<dbReference type="PANTHER" id="PTHR12873:SF0">
    <property type="entry name" value="TWINKLE MTDNA HELICASE"/>
    <property type="match status" value="1"/>
</dbReference>